<dbReference type="EMBL" id="CP076134">
    <property type="protein sequence ID" value="QWG14816.1"/>
    <property type="molecule type" value="Genomic_DNA"/>
</dbReference>
<gene>
    <name evidence="7" type="ORF">KMZ29_09250</name>
</gene>
<keyword evidence="3 4" id="KW-0408">Iron</keyword>
<evidence type="ECO:0000256" key="1">
    <source>
        <dbReference type="ARBA" id="ARBA00022617"/>
    </source>
</evidence>
<dbReference type="InterPro" id="IPR009056">
    <property type="entry name" value="Cyt_c-like_dom"/>
</dbReference>
<dbReference type="Proteomes" id="UP000680839">
    <property type="component" value="Chromosome"/>
</dbReference>
<dbReference type="SUPFAM" id="SSF46626">
    <property type="entry name" value="Cytochrome c"/>
    <property type="match status" value="1"/>
</dbReference>
<evidence type="ECO:0000256" key="5">
    <source>
        <dbReference type="SAM" id="SignalP"/>
    </source>
</evidence>
<dbReference type="Pfam" id="PF13442">
    <property type="entry name" value="Cytochrome_CBB3"/>
    <property type="match status" value="1"/>
</dbReference>
<organism evidence="7 8">
    <name type="scientific">Bradyrhizobium sediminis</name>
    <dbReference type="NCBI Taxonomy" id="2840469"/>
    <lineage>
        <taxon>Bacteria</taxon>
        <taxon>Pseudomonadati</taxon>
        <taxon>Pseudomonadota</taxon>
        <taxon>Alphaproteobacteria</taxon>
        <taxon>Hyphomicrobiales</taxon>
        <taxon>Nitrobacteraceae</taxon>
        <taxon>Bradyrhizobium</taxon>
    </lineage>
</organism>
<proteinExistence type="predicted"/>
<keyword evidence="1 4" id="KW-0349">Heme</keyword>
<protein>
    <submittedName>
        <fullName evidence="7">Cytochrome c</fullName>
    </submittedName>
</protein>
<dbReference type="GO" id="GO:0046872">
    <property type="term" value="F:metal ion binding"/>
    <property type="evidence" value="ECO:0007669"/>
    <property type="project" value="UniProtKB-KW"/>
</dbReference>
<keyword evidence="2 4" id="KW-0479">Metal-binding</keyword>
<dbReference type="InterPro" id="IPR036909">
    <property type="entry name" value="Cyt_c-like_dom_sf"/>
</dbReference>
<accession>A0A975NHV2</accession>
<evidence type="ECO:0000256" key="3">
    <source>
        <dbReference type="ARBA" id="ARBA00023004"/>
    </source>
</evidence>
<evidence type="ECO:0000313" key="8">
    <source>
        <dbReference type="Proteomes" id="UP000680839"/>
    </source>
</evidence>
<reference evidence="7" key="1">
    <citation type="submission" date="2021-06" db="EMBL/GenBank/DDBJ databases">
        <title>Bradyrhizobium sp. S2-20-1 Genome sequencing.</title>
        <authorList>
            <person name="Jin L."/>
        </authorList>
    </citation>
    <scope>NUCLEOTIDE SEQUENCE</scope>
    <source>
        <strain evidence="7">S2-20-1</strain>
    </source>
</reference>
<dbReference type="RefSeq" id="WP_215623409.1">
    <property type="nucleotide sequence ID" value="NZ_CP076134.1"/>
</dbReference>
<evidence type="ECO:0000256" key="2">
    <source>
        <dbReference type="ARBA" id="ARBA00022723"/>
    </source>
</evidence>
<sequence>MTPCLANQARILAVGFLLGLSASSEAADSSGLRNRGKAILQQNCGRCHAIEAAGESPLKQAPPMRDIYARFAPRELQAELKEGMVSRHRAMPQIDFSDEDVDAILAYLYALATQK</sequence>
<evidence type="ECO:0000313" key="7">
    <source>
        <dbReference type="EMBL" id="QWG14816.1"/>
    </source>
</evidence>
<dbReference type="GO" id="GO:0020037">
    <property type="term" value="F:heme binding"/>
    <property type="evidence" value="ECO:0007669"/>
    <property type="project" value="InterPro"/>
</dbReference>
<dbReference type="GO" id="GO:0009055">
    <property type="term" value="F:electron transfer activity"/>
    <property type="evidence" value="ECO:0007669"/>
    <property type="project" value="InterPro"/>
</dbReference>
<dbReference type="PROSITE" id="PS51007">
    <property type="entry name" value="CYTC"/>
    <property type="match status" value="1"/>
</dbReference>
<feature type="signal peptide" evidence="5">
    <location>
        <begin position="1"/>
        <end position="26"/>
    </location>
</feature>
<evidence type="ECO:0000256" key="4">
    <source>
        <dbReference type="PROSITE-ProRule" id="PRU00433"/>
    </source>
</evidence>
<dbReference type="Gene3D" id="1.10.760.10">
    <property type="entry name" value="Cytochrome c-like domain"/>
    <property type="match status" value="1"/>
</dbReference>
<feature type="chain" id="PRO_5037977068" evidence="5">
    <location>
        <begin position="27"/>
        <end position="115"/>
    </location>
</feature>
<dbReference type="AlphaFoldDB" id="A0A975NHV2"/>
<name>A0A975NHV2_9BRAD</name>
<evidence type="ECO:0000259" key="6">
    <source>
        <dbReference type="PROSITE" id="PS51007"/>
    </source>
</evidence>
<keyword evidence="5" id="KW-0732">Signal</keyword>
<feature type="domain" description="Cytochrome c" evidence="6">
    <location>
        <begin position="31"/>
        <end position="112"/>
    </location>
</feature>